<reference evidence="2" key="1">
    <citation type="submission" date="2018-07" db="EMBL/GenBank/DDBJ databases">
        <authorList>
            <consortium name="GenomeTrakr network: Whole genome sequencing for foodborne pathogen traceback"/>
        </authorList>
    </citation>
    <scope>NUCLEOTIDE SEQUENCE</scope>
    <source>
        <strain evidence="2">FDA00000044</strain>
    </source>
</reference>
<accession>A0A624AYV8</accession>
<dbReference type="AlphaFoldDB" id="A0A624AYV8"/>
<protein>
    <recommendedName>
        <fullName evidence="1">Putative conjugal transfer nickase/helicase TraI C-terminal domain-containing protein</fullName>
    </recommendedName>
</protein>
<name>A0A624AYV8_SALMO</name>
<sequence length="111" mass="12756">MGWLKWSGNMRSYLARVHMVEGSAFLVSPEIFKLYVTSTTGQTGDEWKLVQKGFEKLKLHRRGNEGVNIWTIQVRGPRRTRKVKGYLVDNPTEIFGQSVPEDNPYLSIVTQ</sequence>
<feature type="domain" description="Putative conjugal transfer nickase/helicase TraI C-terminal" evidence="1">
    <location>
        <begin position="15"/>
        <end position="107"/>
    </location>
</feature>
<dbReference type="Pfam" id="PF07515">
    <property type="entry name" value="TraI_2_C"/>
    <property type="match status" value="1"/>
</dbReference>
<dbReference type="SUPFAM" id="SSF46785">
    <property type="entry name" value="Winged helix' DNA-binding domain"/>
    <property type="match status" value="1"/>
</dbReference>
<dbReference type="InterPro" id="IPR011093">
    <property type="entry name" value="TraI_2_C"/>
</dbReference>
<dbReference type="InterPro" id="IPR036390">
    <property type="entry name" value="WH_DNA-bd_sf"/>
</dbReference>
<organism evidence="2">
    <name type="scientific">Salmonella montevideo</name>
    <dbReference type="NCBI Taxonomy" id="115981"/>
    <lineage>
        <taxon>Bacteria</taxon>
        <taxon>Pseudomonadati</taxon>
        <taxon>Pseudomonadota</taxon>
        <taxon>Gammaproteobacteria</taxon>
        <taxon>Enterobacterales</taxon>
        <taxon>Enterobacteriaceae</taxon>
        <taxon>Salmonella</taxon>
    </lineage>
</organism>
<dbReference type="EMBL" id="AALGYR010000001">
    <property type="protein sequence ID" value="ECZ5259591.1"/>
    <property type="molecule type" value="Genomic_DNA"/>
</dbReference>
<evidence type="ECO:0000313" key="2">
    <source>
        <dbReference type="EMBL" id="ECZ5259591.1"/>
    </source>
</evidence>
<proteinExistence type="predicted"/>
<evidence type="ECO:0000259" key="1">
    <source>
        <dbReference type="Pfam" id="PF07515"/>
    </source>
</evidence>
<gene>
    <name evidence="2" type="ORF">AHQ27_01400</name>
</gene>
<comment type="caution">
    <text evidence="2">The sequence shown here is derived from an EMBL/GenBank/DDBJ whole genome shotgun (WGS) entry which is preliminary data.</text>
</comment>